<dbReference type="OrthoDB" id="6159398at2759"/>
<evidence type="ECO:0000256" key="3">
    <source>
        <dbReference type="SAM" id="MobiDB-lite"/>
    </source>
</evidence>
<dbReference type="GO" id="GO:0030424">
    <property type="term" value="C:axon"/>
    <property type="evidence" value="ECO:0007669"/>
    <property type="project" value="TreeGrafter"/>
</dbReference>
<dbReference type="GO" id="GO:0007156">
    <property type="term" value="P:homophilic cell adhesion via plasma membrane adhesion molecules"/>
    <property type="evidence" value="ECO:0007669"/>
    <property type="project" value="TreeGrafter"/>
</dbReference>
<dbReference type="PROSITE" id="PS50835">
    <property type="entry name" value="IG_LIKE"/>
    <property type="match status" value="3"/>
</dbReference>
<feature type="domain" description="Ig-like" evidence="5">
    <location>
        <begin position="258"/>
        <end position="344"/>
    </location>
</feature>
<evidence type="ECO:0000313" key="6">
    <source>
        <dbReference type="EMBL" id="CAH0546577.1"/>
    </source>
</evidence>
<dbReference type="PANTHER" id="PTHR45080">
    <property type="entry name" value="CONTACTIN 5"/>
    <property type="match status" value="1"/>
</dbReference>
<feature type="compositionally biased region" description="Acidic residues" evidence="3">
    <location>
        <begin position="46"/>
        <end position="66"/>
    </location>
</feature>
<accession>A0A9P0AQC0</accession>
<feature type="signal peptide" evidence="4">
    <location>
        <begin position="1"/>
        <end position="18"/>
    </location>
</feature>
<keyword evidence="7" id="KW-1185">Reference proteome</keyword>
<feature type="domain" description="Ig-like" evidence="5">
    <location>
        <begin position="171"/>
        <end position="253"/>
    </location>
</feature>
<dbReference type="PANTHER" id="PTHR45080:SF38">
    <property type="entry name" value="FI23916P1-RELATED"/>
    <property type="match status" value="1"/>
</dbReference>
<dbReference type="SMART" id="SM00408">
    <property type="entry name" value="IGc2"/>
    <property type="match status" value="3"/>
</dbReference>
<reference evidence="6" key="1">
    <citation type="submission" date="2021-12" db="EMBL/GenBank/DDBJ databases">
        <authorList>
            <person name="King R."/>
        </authorList>
    </citation>
    <scope>NUCLEOTIDE SEQUENCE</scope>
</reference>
<feature type="region of interest" description="Disordered" evidence="3">
    <location>
        <begin position="22"/>
        <end position="67"/>
    </location>
</feature>
<feature type="chain" id="PRO_5040268966" description="Ig-like domain-containing protein" evidence="4">
    <location>
        <begin position="19"/>
        <end position="511"/>
    </location>
</feature>
<organism evidence="6 7">
    <name type="scientific">Brassicogethes aeneus</name>
    <name type="common">Rape pollen beetle</name>
    <name type="synonym">Meligethes aeneus</name>
    <dbReference type="NCBI Taxonomy" id="1431903"/>
    <lineage>
        <taxon>Eukaryota</taxon>
        <taxon>Metazoa</taxon>
        <taxon>Ecdysozoa</taxon>
        <taxon>Arthropoda</taxon>
        <taxon>Hexapoda</taxon>
        <taxon>Insecta</taxon>
        <taxon>Pterygota</taxon>
        <taxon>Neoptera</taxon>
        <taxon>Endopterygota</taxon>
        <taxon>Coleoptera</taxon>
        <taxon>Polyphaga</taxon>
        <taxon>Cucujiformia</taxon>
        <taxon>Nitidulidae</taxon>
        <taxon>Meligethinae</taxon>
        <taxon>Brassicogethes</taxon>
    </lineage>
</organism>
<dbReference type="CDD" id="cd00096">
    <property type="entry name" value="Ig"/>
    <property type="match status" value="1"/>
</dbReference>
<evidence type="ECO:0000256" key="2">
    <source>
        <dbReference type="ARBA" id="ARBA00023319"/>
    </source>
</evidence>
<dbReference type="GO" id="GO:0050808">
    <property type="term" value="P:synapse organization"/>
    <property type="evidence" value="ECO:0007669"/>
    <property type="project" value="TreeGrafter"/>
</dbReference>
<dbReference type="CDD" id="cd00063">
    <property type="entry name" value="FN3"/>
    <property type="match status" value="1"/>
</dbReference>
<dbReference type="SUPFAM" id="SSF48726">
    <property type="entry name" value="Immunoglobulin"/>
    <property type="match status" value="3"/>
</dbReference>
<dbReference type="InterPro" id="IPR003599">
    <property type="entry name" value="Ig_sub"/>
</dbReference>
<keyword evidence="4" id="KW-0732">Signal</keyword>
<dbReference type="Gene3D" id="2.60.40.10">
    <property type="entry name" value="Immunoglobulins"/>
    <property type="match status" value="4"/>
</dbReference>
<dbReference type="InterPro" id="IPR050958">
    <property type="entry name" value="Cell_Adh-Cytoskel_Orgn"/>
</dbReference>
<dbReference type="EMBL" id="OV121132">
    <property type="protein sequence ID" value="CAH0546577.1"/>
    <property type="molecule type" value="Genomic_DNA"/>
</dbReference>
<dbReference type="AlphaFoldDB" id="A0A9P0AQC0"/>
<name>A0A9P0AQC0_BRAAE</name>
<evidence type="ECO:0000313" key="7">
    <source>
        <dbReference type="Proteomes" id="UP001154078"/>
    </source>
</evidence>
<dbReference type="InterPro" id="IPR013783">
    <property type="entry name" value="Ig-like_fold"/>
</dbReference>
<dbReference type="InterPro" id="IPR007110">
    <property type="entry name" value="Ig-like_dom"/>
</dbReference>
<feature type="domain" description="Ig-like" evidence="5">
    <location>
        <begin position="72"/>
        <end position="160"/>
    </location>
</feature>
<dbReference type="GO" id="GO:0005886">
    <property type="term" value="C:plasma membrane"/>
    <property type="evidence" value="ECO:0007669"/>
    <property type="project" value="TreeGrafter"/>
</dbReference>
<protein>
    <recommendedName>
        <fullName evidence="5">Ig-like domain-containing protein</fullName>
    </recommendedName>
</protein>
<dbReference type="InterPro" id="IPR003598">
    <property type="entry name" value="Ig_sub2"/>
</dbReference>
<evidence type="ECO:0000259" key="5">
    <source>
        <dbReference type="PROSITE" id="PS50835"/>
    </source>
</evidence>
<gene>
    <name evidence="6" type="ORF">MELIAE_LOCUS707</name>
</gene>
<dbReference type="GO" id="GO:0008046">
    <property type="term" value="F:axon guidance receptor activity"/>
    <property type="evidence" value="ECO:0007669"/>
    <property type="project" value="TreeGrafter"/>
</dbReference>
<dbReference type="GO" id="GO:0043025">
    <property type="term" value="C:neuronal cell body"/>
    <property type="evidence" value="ECO:0007669"/>
    <property type="project" value="TreeGrafter"/>
</dbReference>
<proteinExistence type="predicted"/>
<evidence type="ECO:0000256" key="4">
    <source>
        <dbReference type="SAM" id="SignalP"/>
    </source>
</evidence>
<dbReference type="FunFam" id="2.60.40.10:FF:000612">
    <property type="entry name" value="palladin isoform X1"/>
    <property type="match status" value="1"/>
</dbReference>
<dbReference type="Proteomes" id="UP001154078">
    <property type="component" value="Chromosome 1"/>
</dbReference>
<dbReference type="InterPro" id="IPR003961">
    <property type="entry name" value="FN3_dom"/>
</dbReference>
<evidence type="ECO:0000256" key="1">
    <source>
        <dbReference type="ARBA" id="ARBA00022737"/>
    </source>
</evidence>
<dbReference type="InterPro" id="IPR036116">
    <property type="entry name" value="FN3_sf"/>
</dbReference>
<dbReference type="InterPro" id="IPR013098">
    <property type="entry name" value="Ig_I-set"/>
</dbReference>
<feature type="region of interest" description="Disordered" evidence="3">
    <location>
        <begin position="447"/>
        <end position="473"/>
    </location>
</feature>
<feature type="compositionally biased region" description="Basic residues" evidence="3">
    <location>
        <begin position="447"/>
        <end position="457"/>
    </location>
</feature>
<dbReference type="Pfam" id="PF07679">
    <property type="entry name" value="I-set"/>
    <property type="match status" value="2"/>
</dbReference>
<dbReference type="SMART" id="SM00409">
    <property type="entry name" value="IG"/>
    <property type="match status" value="3"/>
</dbReference>
<dbReference type="SUPFAM" id="SSF49265">
    <property type="entry name" value="Fibronectin type III"/>
    <property type="match status" value="1"/>
</dbReference>
<keyword evidence="1" id="KW-0677">Repeat</keyword>
<sequence length="511" mass="57077">MKITLLAILFAVFLTVSAKPQNNDPSVLTGEEEYGLLDDPTQADADTYDDNYSDNSDDSDNADDSVIEEKTPQILTKANEIIATPGQEVVFPCEIKDLGNYVRVWNKDSSNVLYQGGIQLNRNENIKLTSDESLHIRNVSEKDVGNYTCEILITNNKKISVTHILRLPTAPKIISLKAENDRTTFSKGETLKLTCLTSGLPKPVISWHKETNRLEITGDTLIIENLKAKDGGLYRCLADNKNPSPAHQSIEIEVETEPIVTIEKYAVNTDKNKDIELKCTVHGVPAPVTNWQKDGMNLVSTEHHALKNKGKHHMLIINNVQDDDFGSYTCTAKNSVGRVFKNITIVKEPAVLHGIKSERMGKDFLLTFKVESNQPITEHDLQFKKKGESEWKSVKPEVTPADKDNIYTIKQTLQNLEGGTYETRVRSHNTHGWSQWSNIAEFTHAAKHHNKHKTKHQKEKEPKEYTPENPAQEILHKESSVGASTTGGSSTISSSILLTSIALLSIVYSKK</sequence>
<keyword evidence="2" id="KW-0393">Immunoglobulin domain</keyword>
<dbReference type="InterPro" id="IPR036179">
    <property type="entry name" value="Ig-like_dom_sf"/>
</dbReference>
<dbReference type="Pfam" id="PF13927">
    <property type="entry name" value="Ig_3"/>
    <property type="match status" value="1"/>
</dbReference>